<dbReference type="Proteomes" id="UP000701853">
    <property type="component" value="Chromosome 11"/>
</dbReference>
<dbReference type="PANTHER" id="PTHR31286:SF173">
    <property type="entry name" value="DUF4283 DOMAIN-CONTAINING PROTEIN"/>
    <property type="match status" value="1"/>
</dbReference>
<dbReference type="AlphaFoldDB" id="A0A8J6CP73"/>
<evidence type="ECO:0000313" key="1">
    <source>
        <dbReference type="EMBL" id="KAG8478146.1"/>
    </source>
</evidence>
<dbReference type="InterPro" id="IPR040256">
    <property type="entry name" value="At4g02000-like"/>
</dbReference>
<comment type="caution">
    <text evidence="1">The sequence shown here is derived from an EMBL/GenBank/DDBJ whole genome shotgun (WGS) entry which is preliminary data.</text>
</comment>
<evidence type="ECO:0008006" key="3">
    <source>
        <dbReference type="Google" id="ProtNLM"/>
    </source>
</evidence>
<evidence type="ECO:0000313" key="2">
    <source>
        <dbReference type="Proteomes" id="UP000701853"/>
    </source>
</evidence>
<dbReference type="PANTHER" id="PTHR31286">
    <property type="entry name" value="GLYCINE-RICH CELL WALL STRUCTURAL PROTEIN 1.8-LIKE"/>
    <property type="match status" value="1"/>
</dbReference>
<dbReference type="EMBL" id="JAHUZN010000011">
    <property type="protein sequence ID" value="KAG8478146.1"/>
    <property type="molecule type" value="Genomic_DNA"/>
</dbReference>
<organism evidence="1 2">
    <name type="scientific">Gossypium anomalum</name>
    <dbReference type="NCBI Taxonomy" id="47600"/>
    <lineage>
        <taxon>Eukaryota</taxon>
        <taxon>Viridiplantae</taxon>
        <taxon>Streptophyta</taxon>
        <taxon>Embryophyta</taxon>
        <taxon>Tracheophyta</taxon>
        <taxon>Spermatophyta</taxon>
        <taxon>Magnoliopsida</taxon>
        <taxon>eudicotyledons</taxon>
        <taxon>Gunneridae</taxon>
        <taxon>Pentapetalae</taxon>
        <taxon>rosids</taxon>
        <taxon>malvids</taxon>
        <taxon>Malvales</taxon>
        <taxon>Malvaceae</taxon>
        <taxon>Malvoideae</taxon>
        <taxon>Gossypium</taxon>
    </lineage>
</organism>
<name>A0A8J6CP73_9ROSI</name>
<protein>
    <recommendedName>
        <fullName evidence="3">DUF4283 domain-containing protein</fullName>
    </recommendedName>
</protein>
<accession>A0A8J6CP73</accession>
<reference evidence="1 2" key="1">
    <citation type="journal article" date="2021" name="bioRxiv">
        <title>The Gossypium anomalum genome as a resource for cotton improvement and evolutionary analysis of hybrid incompatibility.</title>
        <authorList>
            <person name="Grover C.E."/>
            <person name="Yuan D."/>
            <person name="Arick M.A."/>
            <person name="Miller E.R."/>
            <person name="Hu G."/>
            <person name="Peterson D.G."/>
            <person name="Wendel J.F."/>
            <person name="Udall J.A."/>
        </authorList>
    </citation>
    <scope>NUCLEOTIDE SEQUENCE [LARGE SCALE GENOMIC DNA]</scope>
    <source>
        <strain evidence="1">JFW-Udall</strain>
        <tissue evidence="1">Leaf</tissue>
    </source>
</reference>
<keyword evidence="2" id="KW-1185">Reference proteome</keyword>
<gene>
    <name evidence="1" type="ORF">CXB51_027951</name>
</gene>
<dbReference type="OrthoDB" id="1000327at2759"/>
<sequence length="99" mass="11252">MAWVRLPGLSGVLYKRRILKEIDNLIGKVAKLDLKTDYGLRGHFARIKVFINLDIPLVPQILVSVTDDTKVKDANKMDLPVKLKLVESPEPFGPWMLIE</sequence>
<proteinExistence type="predicted"/>